<feature type="chain" id="PRO_5045046864" description="Lipoprotein" evidence="1">
    <location>
        <begin position="24"/>
        <end position="127"/>
    </location>
</feature>
<dbReference type="Proteomes" id="UP000604161">
    <property type="component" value="Unassembled WGS sequence"/>
</dbReference>
<evidence type="ECO:0000313" key="3">
    <source>
        <dbReference type="Proteomes" id="UP000604161"/>
    </source>
</evidence>
<feature type="signal peptide" evidence="1">
    <location>
        <begin position="1"/>
        <end position="23"/>
    </location>
</feature>
<protein>
    <recommendedName>
        <fullName evidence="4">Lipoprotein</fullName>
    </recommendedName>
</protein>
<dbReference type="RefSeq" id="WP_191595266.1">
    <property type="nucleotide sequence ID" value="NZ_JACYFC010000004.1"/>
</dbReference>
<name>A0ABR8P363_9GAMM</name>
<evidence type="ECO:0008006" key="4">
    <source>
        <dbReference type="Google" id="ProtNLM"/>
    </source>
</evidence>
<evidence type="ECO:0000256" key="1">
    <source>
        <dbReference type="SAM" id="SignalP"/>
    </source>
</evidence>
<sequence length="127" mass="14255">MKKQSLALVLSLGVLGLVGCSDALDKEDVSKLSMNDAAIEACKAFVSLDVERISVFLENRDVAKLKATLANDTKRKKAEKLFNDSVCKVTKSRKSVVNTTYYTFEKFPRDLEIFKNKENGYTVKSFF</sequence>
<keyword evidence="3" id="KW-1185">Reference proteome</keyword>
<keyword evidence="1" id="KW-0732">Signal</keyword>
<gene>
    <name evidence="2" type="ORF">IF202_12535</name>
</gene>
<proteinExistence type="predicted"/>
<dbReference type="EMBL" id="JACYFC010000004">
    <property type="protein sequence ID" value="MBD5771873.1"/>
    <property type="molecule type" value="Genomic_DNA"/>
</dbReference>
<organism evidence="2 3">
    <name type="scientific">Marinomonas colpomeniae</name>
    <dbReference type="NCBI Taxonomy" id="2774408"/>
    <lineage>
        <taxon>Bacteria</taxon>
        <taxon>Pseudomonadati</taxon>
        <taxon>Pseudomonadota</taxon>
        <taxon>Gammaproteobacteria</taxon>
        <taxon>Oceanospirillales</taxon>
        <taxon>Oceanospirillaceae</taxon>
        <taxon>Marinomonas</taxon>
    </lineage>
</organism>
<reference evidence="2 3" key="1">
    <citation type="submission" date="2020-09" db="EMBL/GenBank/DDBJ databases">
        <title>Marinomonas sp. nov., isolated from the cysticercosis algae of Qingdao, China.</title>
        <authorList>
            <person name="Sun X."/>
        </authorList>
    </citation>
    <scope>NUCLEOTIDE SEQUENCE [LARGE SCALE GENOMIC DNA]</scope>
    <source>
        <strain evidence="2 3">SM2066</strain>
    </source>
</reference>
<accession>A0ABR8P363</accession>
<evidence type="ECO:0000313" key="2">
    <source>
        <dbReference type="EMBL" id="MBD5771873.1"/>
    </source>
</evidence>
<comment type="caution">
    <text evidence="2">The sequence shown here is derived from an EMBL/GenBank/DDBJ whole genome shotgun (WGS) entry which is preliminary data.</text>
</comment>
<dbReference type="PROSITE" id="PS51257">
    <property type="entry name" value="PROKAR_LIPOPROTEIN"/>
    <property type="match status" value="1"/>
</dbReference>